<dbReference type="Pfam" id="PF04341">
    <property type="entry name" value="DUF485"/>
    <property type="match status" value="1"/>
</dbReference>
<dbReference type="RefSeq" id="WP_038683169.1">
    <property type="nucleotide sequence ID" value="NZ_CP007514.1"/>
</dbReference>
<dbReference type="PANTHER" id="PTHR38441:SF1">
    <property type="entry name" value="MEMBRANE PROTEIN"/>
    <property type="match status" value="1"/>
</dbReference>
<dbReference type="HOGENOM" id="CLU_123372_3_0_11"/>
<dbReference type="STRING" id="42256.RradSPS_2582"/>
<gene>
    <name evidence="2" type="ORF">RradSPS_2582</name>
</gene>
<name>A0A023X754_RUBRA</name>
<evidence type="ECO:0000313" key="3">
    <source>
        <dbReference type="Proteomes" id="UP000025229"/>
    </source>
</evidence>
<keyword evidence="3" id="KW-1185">Reference proteome</keyword>
<keyword evidence="1" id="KW-0472">Membrane</keyword>
<protein>
    <submittedName>
        <fullName evidence="2">Putative membrane protein</fullName>
    </submittedName>
</protein>
<dbReference type="eggNOG" id="COG3162">
    <property type="taxonomic scope" value="Bacteria"/>
</dbReference>
<sequence>MTREEEWVRVERTSAFKELISSKKAFIIPATIFFMAFYFGLPVLTGFTTLLNGEAIGAITWAYVYAFAQFIMTWTLLHLYVSRANRWDELVERAREQAAEGRTEA</sequence>
<feature type="transmembrane region" description="Helical" evidence="1">
    <location>
        <begin position="26"/>
        <end position="50"/>
    </location>
</feature>
<dbReference type="AlphaFoldDB" id="A0A023X754"/>
<evidence type="ECO:0000256" key="1">
    <source>
        <dbReference type="SAM" id="Phobius"/>
    </source>
</evidence>
<dbReference type="InterPro" id="IPR007436">
    <property type="entry name" value="DUF485"/>
</dbReference>
<dbReference type="OrthoDB" id="3543412at2"/>
<accession>A0A023X754</accession>
<dbReference type="KEGG" id="rrd:RradSPS_2582"/>
<dbReference type="Proteomes" id="UP000025229">
    <property type="component" value="Chromosome"/>
</dbReference>
<evidence type="ECO:0000313" key="2">
    <source>
        <dbReference type="EMBL" id="AHY47865.1"/>
    </source>
</evidence>
<dbReference type="EMBL" id="CP007514">
    <property type="protein sequence ID" value="AHY47865.1"/>
    <property type="molecule type" value="Genomic_DNA"/>
</dbReference>
<dbReference type="PANTHER" id="PTHR38441">
    <property type="entry name" value="INTEGRAL MEMBRANE PROTEIN-RELATED"/>
    <property type="match status" value="1"/>
</dbReference>
<proteinExistence type="predicted"/>
<reference evidence="2 3" key="1">
    <citation type="submission" date="2014-03" db="EMBL/GenBank/DDBJ databases">
        <title>Complete genome sequence of the Radio-Resistant Rubrobacter radiotolerans RSPS-4.</title>
        <authorList>
            <person name="Egas C.C."/>
            <person name="Barroso C.C."/>
            <person name="Froufe H.J.C."/>
            <person name="Pacheco J.J."/>
            <person name="Albuquerque L.L."/>
            <person name="da Costa M.M.S."/>
        </authorList>
    </citation>
    <scope>NUCLEOTIDE SEQUENCE [LARGE SCALE GENOMIC DNA]</scope>
    <source>
        <strain evidence="2 3">RSPS-4</strain>
    </source>
</reference>
<keyword evidence="1" id="KW-0812">Transmembrane</keyword>
<feature type="transmembrane region" description="Helical" evidence="1">
    <location>
        <begin position="62"/>
        <end position="81"/>
    </location>
</feature>
<organism evidence="2 3">
    <name type="scientific">Rubrobacter radiotolerans</name>
    <name type="common">Arthrobacter radiotolerans</name>
    <dbReference type="NCBI Taxonomy" id="42256"/>
    <lineage>
        <taxon>Bacteria</taxon>
        <taxon>Bacillati</taxon>
        <taxon>Actinomycetota</taxon>
        <taxon>Rubrobacteria</taxon>
        <taxon>Rubrobacterales</taxon>
        <taxon>Rubrobacteraceae</taxon>
        <taxon>Rubrobacter</taxon>
    </lineage>
</organism>
<keyword evidence="1" id="KW-1133">Transmembrane helix</keyword>